<gene>
    <name evidence="10" type="ORF">IMSHALPRED_008099</name>
</gene>
<comment type="similarity">
    <text evidence="5 6">Belongs to the TRAFAC class myosin-kinesin ATPase superfamily. Kinesin family.</text>
</comment>
<dbReference type="PANTHER" id="PTHR24115">
    <property type="entry name" value="KINESIN-RELATED"/>
    <property type="match status" value="1"/>
</dbReference>
<evidence type="ECO:0000256" key="1">
    <source>
        <dbReference type="ARBA" id="ARBA00022701"/>
    </source>
</evidence>
<proteinExistence type="inferred from homology"/>
<dbReference type="Gene3D" id="3.40.850.10">
    <property type="entry name" value="Kinesin motor domain"/>
    <property type="match status" value="2"/>
</dbReference>
<dbReference type="SMART" id="SM00129">
    <property type="entry name" value="KISc"/>
    <property type="match status" value="1"/>
</dbReference>
<dbReference type="Pfam" id="PF00225">
    <property type="entry name" value="Kinesin"/>
    <property type="match status" value="1"/>
</dbReference>
<evidence type="ECO:0000313" key="11">
    <source>
        <dbReference type="Proteomes" id="UP000664534"/>
    </source>
</evidence>
<keyword evidence="2 5" id="KW-0547">Nucleotide-binding</keyword>
<evidence type="ECO:0000256" key="6">
    <source>
        <dbReference type="RuleBase" id="RU000394"/>
    </source>
</evidence>
<dbReference type="InterPro" id="IPR019821">
    <property type="entry name" value="Kinesin_motor_CS"/>
</dbReference>
<dbReference type="GO" id="GO:0016887">
    <property type="term" value="F:ATP hydrolysis activity"/>
    <property type="evidence" value="ECO:0007669"/>
    <property type="project" value="TreeGrafter"/>
</dbReference>
<dbReference type="GO" id="GO:0005634">
    <property type="term" value="C:nucleus"/>
    <property type="evidence" value="ECO:0007669"/>
    <property type="project" value="TreeGrafter"/>
</dbReference>
<reference evidence="10" key="1">
    <citation type="submission" date="2021-03" db="EMBL/GenBank/DDBJ databases">
        <authorList>
            <person name="Tagirdzhanova G."/>
        </authorList>
    </citation>
    <scope>NUCLEOTIDE SEQUENCE</scope>
</reference>
<organism evidence="10 11">
    <name type="scientific">Imshaugia aleurites</name>
    <dbReference type="NCBI Taxonomy" id="172621"/>
    <lineage>
        <taxon>Eukaryota</taxon>
        <taxon>Fungi</taxon>
        <taxon>Dikarya</taxon>
        <taxon>Ascomycota</taxon>
        <taxon>Pezizomycotina</taxon>
        <taxon>Lecanoromycetes</taxon>
        <taxon>OSLEUM clade</taxon>
        <taxon>Lecanoromycetidae</taxon>
        <taxon>Lecanorales</taxon>
        <taxon>Lecanorineae</taxon>
        <taxon>Parmeliaceae</taxon>
        <taxon>Imshaugia</taxon>
    </lineage>
</organism>
<dbReference type="GO" id="GO:0005524">
    <property type="term" value="F:ATP binding"/>
    <property type="evidence" value="ECO:0007669"/>
    <property type="project" value="UniProtKB-UniRule"/>
</dbReference>
<keyword evidence="4 5" id="KW-0505">Motor protein</keyword>
<dbReference type="GO" id="GO:0005874">
    <property type="term" value="C:microtubule"/>
    <property type="evidence" value="ECO:0007669"/>
    <property type="project" value="UniProtKB-KW"/>
</dbReference>
<evidence type="ECO:0000256" key="5">
    <source>
        <dbReference type="PROSITE-ProRule" id="PRU00283"/>
    </source>
</evidence>
<feature type="binding site" evidence="5">
    <location>
        <begin position="122"/>
        <end position="129"/>
    </location>
    <ligand>
        <name>ATP</name>
        <dbReference type="ChEBI" id="CHEBI:30616"/>
    </ligand>
</feature>
<keyword evidence="3 5" id="KW-0067">ATP-binding</keyword>
<feature type="domain" description="Kinesin motor" evidence="9">
    <location>
        <begin position="15"/>
        <end position="571"/>
    </location>
</feature>
<comment type="caution">
    <text evidence="10">The sequence shown here is derived from an EMBL/GenBank/DDBJ whole genome shotgun (WGS) entry which is preliminary data.</text>
</comment>
<feature type="region of interest" description="Disordered" evidence="8">
    <location>
        <begin position="194"/>
        <end position="217"/>
    </location>
</feature>
<sequence length="816" mass="90465">MASIDQSPKASPTSLFQVYLRLRPPPSPLVQLTQQSLYPLLPPPERYLTVEAPGKDSQDGMPTHITIHPPSDSRKRAVEKFAFTKVFEEQAEQLELFRGTGVVPLIEGVLGEGRDGLIATLGVTGSGKSHTILGSKSQRGLTQLSLDVLYRSLGTQTLHPADHASLIASLNATDASEAQIFSAPGFLDNVYGDSLQEPSRSRAPTPMMVGSPSRSSLKVPYSSLKVHHTTGPRSQWSILSLDAVTPSPEKSNSSAVNEGKAASVPNAERIPNHTSTLPSQPSFRKPLNPGMTRKQAKMRFGDTLQDPAFTPNVPKRKLPQRPSALPQFPDISGLAFSVEPNMEYAILVSMHEVYNDRIFDLLSVPSNQKDLRRRHLLFKSTEASPDRKVVAGLCKVVCGSYEEALMILETGLLERRVAGTGSNSVSSRSHGFFCVEVKRRPRGGLSNSWIGSQLTIVDLAGSERARNAKTAGATLAEAGKINESLMYLGQCLQMQSDSDDGAKPTLVPFRQCKLTELLFSNSFPSSSHHHSTHTTHHKNAQKAIMIVTADPMNEFNATSQILRYSALAREVTVPRIPSVSSTIFANTTSRTLSGQTLPPTVHTDEAVVEMAFSEIARLNEEVEVLNVRLTEQEERRKEAEENWQKAEEKAEQIEMEVREECWSEMERKTEEERRRWMGAWGEEADRNDEHLDRKLEILSKGIQIHEDPIEQDARTTELEDENEALRRKLEALERELQCRSPTKLPRKAQLSSPSKDFGPGVLGAALFKLNGMSLTEAAECKPQSPGKTPGKKMRKLTARKWDLMDEKEMDAFENHY</sequence>
<dbReference type="InterPro" id="IPR001752">
    <property type="entry name" value="Kinesin_motor_dom"/>
</dbReference>
<dbReference type="PROSITE" id="PS00411">
    <property type="entry name" value="KINESIN_MOTOR_1"/>
    <property type="match status" value="1"/>
</dbReference>
<protein>
    <recommendedName>
        <fullName evidence="6">Kinesin-like protein</fullName>
    </recommendedName>
</protein>
<name>A0A8H3IJC6_9LECA</name>
<keyword evidence="11" id="KW-1185">Reference proteome</keyword>
<dbReference type="InterPro" id="IPR036961">
    <property type="entry name" value="Kinesin_motor_dom_sf"/>
</dbReference>
<evidence type="ECO:0000256" key="4">
    <source>
        <dbReference type="ARBA" id="ARBA00023175"/>
    </source>
</evidence>
<accession>A0A8H3IJC6</accession>
<keyword evidence="1 6" id="KW-0493">Microtubule</keyword>
<dbReference type="InterPro" id="IPR027417">
    <property type="entry name" value="P-loop_NTPase"/>
</dbReference>
<dbReference type="SUPFAM" id="SSF52540">
    <property type="entry name" value="P-loop containing nucleoside triphosphate hydrolases"/>
    <property type="match status" value="1"/>
</dbReference>
<evidence type="ECO:0000256" key="3">
    <source>
        <dbReference type="ARBA" id="ARBA00022840"/>
    </source>
</evidence>
<dbReference type="GO" id="GO:0003777">
    <property type="term" value="F:microtubule motor activity"/>
    <property type="evidence" value="ECO:0007669"/>
    <property type="project" value="InterPro"/>
</dbReference>
<feature type="coiled-coil region" evidence="7">
    <location>
        <begin position="608"/>
        <end position="656"/>
    </location>
</feature>
<feature type="region of interest" description="Disordered" evidence="8">
    <location>
        <begin position="247"/>
        <end position="290"/>
    </location>
</feature>
<evidence type="ECO:0000256" key="7">
    <source>
        <dbReference type="SAM" id="Coils"/>
    </source>
</evidence>
<feature type="region of interest" description="Disordered" evidence="8">
    <location>
        <begin position="303"/>
        <end position="324"/>
    </location>
</feature>
<dbReference type="PANTHER" id="PTHR24115:SF1008">
    <property type="entry name" value="KINESIN-LIKE PROTEIN SUBITO"/>
    <property type="match status" value="1"/>
</dbReference>
<evidence type="ECO:0000256" key="8">
    <source>
        <dbReference type="SAM" id="MobiDB-lite"/>
    </source>
</evidence>
<dbReference type="OrthoDB" id="123929at2759"/>
<dbReference type="PRINTS" id="PR00380">
    <property type="entry name" value="KINESINHEAVY"/>
</dbReference>
<dbReference type="EMBL" id="CAJPDT010000056">
    <property type="protein sequence ID" value="CAF9930172.1"/>
    <property type="molecule type" value="Genomic_DNA"/>
</dbReference>
<evidence type="ECO:0000259" key="9">
    <source>
        <dbReference type="PROSITE" id="PS50067"/>
    </source>
</evidence>
<dbReference type="GO" id="GO:0008017">
    <property type="term" value="F:microtubule binding"/>
    <property type="evidence" value="ECO:0007669"/>
    <property type="project" value="InterPro"/>
</dbReference>
<dbReference type="PROSITE" id="PS50067">
    <property type="entry name" value="KINESIN_MOTOR_2"/>
    <property type="match status" value="1"/>
</dbReference>
<evidence type="ECO:0000313" key="10">
    <source>
        <dbReference type="EMBL" id="CAF9930172.1"/>
    </source>
</evidence>
<feature type="compositionally biased region" description="Polar residues" evidence="8">
    <location>
        <begin position="272"/>
        <end position="282"/>
    </location>
</feature>
<evidence type="ECO:0000256" key="2">
    <source>
        <dbReference type="ARBA" id="ARBA00022741"/>
    </source>
</evidence>
<dbReference type="GO" id="GO:0005871">
    <property type="term" value="C:kinesin complex"/>
    <property type="evidence" value="ECO:0007669"/>
    <property type="project" value="TreeGrafter"/>
</dbReference>
<dbReference type="GO" id="GO:0007018">
    <property type="term" value="P:microtubule-based movement"/>
    <property type="evidence" value="ECO:0007669"/>
    <property type="project" value="InterPro"/>
</dbReference>
<dbReference type="AlphaFoldDB" id="A0A8H3IJC6"/>
<dbReference type="Proteomes" id="UP000664534">
    <property type="component" value="Unassembled WGS sequence"/>
</dbReference>
<dbReference type="InterPro" id="IPR027640">
    <property type="entry name" value="Kinesin-like_fam"/>
</dbReference>
<keyword evidence="7" id="KW-0175">Coiled coil</keyword>
<dbReference type="FunFam" id="3.40.850.10:FF:000091">
    <property type="entry name" value="Kinesin family protein"/>
    <property type="match status" value="1"/>
</dbReference>